<accession>A0A0F9A2K5</accession>
<organism evidence="1">
    <name type="scientific">marine sediment metagenome</name>
    <dbReference type="NCBI Taxonomy" id="412755"/>
    <lineage>
        <taxon>unclassified sequences</taxon>
        <taxon>metagenomes</taxon>
        <taxon>ecological metagenomes</taxon>
    </lineage>
</organism>
<dbReference type="EMBL" id="LAZR01044793">
    <property type="protein sequence ID" value="KKL03784.1"/>
    <property type="molecule type" value="Genomic_DNA"/>
</dbReference>
<reference evidence="1" key="1">
    <citation type="journal article" date="2015" name="Nature">
        <title>Complex archaea that bridge the gap between prokaryotes and eukaryotes.</title>
        <authorList>
            <person name="Spang A."/>
            <person name="Saw J.H."/>
            <person name="Jorgensen S.L."/>
            <person name="Zaremba-Niedzwiedzka K."/>
            <person name="Martijn J."/>
            <person name="Lind A.E."/>
            <person name="van Eijk R."/>
            <person name="Schleper C."/>
            <person name="Guy L."/>
            <person name="Ettema T.J."/>
        </authorList>
    </citation>
    <scope>NUCLEOTIDE SEQUENCE</scope>
</reference>
<sequence length="50" mass="5679">MFAFSYSGILSHRNGQKPQDIQMTCVLVLVCQKVTEIIYLSLLLVTYELA</sequence>
<proteinExistence type="predicted"/>
<evidence type="ECO:0000313" key="1">
    <source>
        <dbReference type="EMBL" id="KKL03784.1"/>
    </source>
</evidence>
<comment type="caution">
    <text evidence="1">The sequence shown here is derived from an EMBL/GenBank/DDBJ whole genome shotgun (WGS) entry which is preliminary data.</text>
</comment>
<gene>
    <name evidence="1" type="ORF">LCGC14_2622670</name>
</gene>
<dbReference type="AlphaFoldDB" id="A0A0F9A2K5"/>
<name>A0A0F9A2K5_9ZZZZ</name>
<protein>
    <submittedName>
        <fullName evidence="1">Uncharacterized protein</fullName>
    </submittedName>
</protein>